<gene>
    <name evidence="2" type="ORF">N0V91_008826</name>
</gene>
<dbReference type="PANTHER" id="PTHR39474:SF1">
    <property type="entry name" value="FUNGAL SPECIFIC TRANSCRIPTION FACTOR"/>
    <property type="match status" value="1"/>
</dbReference>
<dbReference type="Proteomes" id="UP001140510">
    <property type="component" value="Unassembled WGS sequence"/>
</dbReference>
<keyword evidence="3" id="KW-1185">Reference proteome</keyword>
<reference evidence="2" key="1">
    <citation type="submission" date="2022-10" db="EMBL/GenBank/DDBJ databases">
        <title>Tapping the CABI collections for fungal endophytes: first genome assemblies for Collariella, Neodidymelliopsis, Ascochyta clinopodiicola, Didymella pomorum, Didymosphaeria variabile, Neocosmospora piperis and Neocucurbitaria cava.</title>
        <authorList>
            <person name="Hill R."/>
        </authorList>
    </citation>
    <scope>NUCLEOTIDE SEQUENCE</scope>
    <source>
        <strain evidence="2">IMI 355091</strain>
    </source>
</reference>
<dbReference type="EMBL" id="JAPEVA010000092">
    <property type="protein sequence ID" value="KAJ4400261.1"/>
    <property type="molecule type" value="Genomic_DNA"/>
</dbReference>
<evidence type="ECO:0000313" key="2">
    <source>
        <dbReference type="EMBL" id="KAJ4400261.1"/>
    </source>
</evidence>
<dbReference type="AlphaFoldDB" id="A0A9W8Z8M5"/>
<dbReference type="OrthoDB" id="4590138at2759"/>
<protein>
    <submittedName>
        <fullName evidence="2">Uncharacterized protein</fullName>
    </submittedName>
</protein>
<proteinExistence type="predicted"/>
<organism evidence="2 3">
    <name type="scientific">Didymella pomorum</name>
    <dbReference type="NCBI Taxonomy" id="749634"/>
    <lineage>
        <taxon>Eukaryota</taxon>
        <taxon>Fungi</taxon>
        <taxon>Dikarya</taxon>
        <taxon>Ascomycota</taxon>
        <taxon>Pezizomycotina</taxon>
        <taxon>Dothideomycetes</taxon>
        <taxon>Pleosporomycetidae</taxon>
        <taxon>Pleosporales</taxon>
        <taxon>Pleosporineae</taxon>
        <taxon>Didymellaceae</taxon>
        <taxon>Didymella</taxon>
    </lineage>
</organism>
<comment type="caution">
    <text evidence="2">The sequence shown here is derived from an EMBL/GenBank/DDBJ whole genome shotgun (WGS) entry which is preliminary data.</text>
</comment>
<feature type="compositionally biased region" description="Polar residues" evidence="1">
    <location>
        <begin position="76"/>
        <end position="86"/>
    </location>
</feature>
<dbReference type="PANTHER" id="PTHR39474">
    <property type="entry name" value="UNNAMED PRODUCT"/>
    <property type="match status" value="1"/>
</dbReference>
<feature type="compositionally biased region" description="Polar residues" evidence="1">
    <location>
        <begin position="37"/>
        <end position="67"/>
    </location>
</feature>
<name>A0A9W8Z8M5_9PLEO</name>
<feature type="region of interest" description="Disordered" evidence="1">
    <location>
        <begin position="37"/>
        <end position="97"/>
    </location>
</feature>
<sequence length="146" mass="15969">MNPSKQLCSILRLGDHLPKPTHFTSKARNTNLSPIFTRTMASNAPDQPTKAQESHQTIPESQSSTSAPLPLPEPSSDASHATQLDVNGSGVKLDHLGPLVVNKDGSLSRIANWDKMAEIEKQNTLRILGKRNQLRLDGLKSGREEK</sequence>
<accession>A0A9W8Z8M5</accession>
<evidence type="ECO:0000313" key="3">
    <source>
        <dbReference type="Proteomes" id="UP001140510"/>
    </source>
</evidence>
<evidence type="ECO:0000256" key="1">
    <source>
        <dbReference type="SAM" id="MobiDB-lite"/>
    </source>
</evidence>